<keyword evidence="5 7" id="KW-1133">Transmembrane helix</keyword>
<dbReference type="AlphaFoldDB" id="A0A0V8IWG4"/>
<feature type="transmembrane region" description="Helical" evidence="7">
    <location>
        <begin position="349"/>
        <end position="370"/>
    </location>
</feature>
<dbReference type="PANTHER" id="PTHR30250">
    <property type="entry name" value="PST FAMILY PREDICTED COLANIC ACID TRANSPORTER"/>
    <property type="match status" value="1"/>
</dbReference>
<evidence type="ECO:0000256" key="3">
    <source>
        <dbReference type="ARBA" id="ARBA00022475"/>
    </source>
</evidence>
<dbReference type="GO" id="GO:0005886">
    <property type="term" value="C:plasma membrane"/>
    <property type="evidence" value="ECO:0007669"/>
    <property type="project" value="UniProtKB-SubCell"/>
</dbReference>
<comment type="subcellular location">
    <subcellularLocation>
        <location evidence="1">Cell membrane</location>
        <topology evidence="1">Multi-pass membrane protein</topology>
    </subcellularLocation>
</comment>
<feature type="transmembrane region" description="Helical" evidence="7">
    <location>
        <begin position="88"/>
        <end position="108"/>
    </location>
</feature>
<evidence type="ECO:0000256" key="2">
    <source>
        <dbReference type="ARBA" id="ARBA00007430"/>
    </source>
</evidence>
<feature type="transmembrane region" description="Helical" evidence="7">
    <location>
        <begin position="210"/>
        <end position="229"/>
    </location>
</feature>
<evidence type="ECO:0000313" key="9">
    <source>
        <dbReference type="Proteomes" id="UP000053199"/>
    </source>
</evidence>
<keyword evidence="6 7" id="KW-0472">Membrane</keyword>
<dbReference type="EMBL" id="LNQM01000001">
    <property type="protein sequence ID" value="KSU79119.1"/>
    <property type="molecule type" value="Genomic_DNA"/>
</dbReference>
<evidence type="ECO:0000256" key="6">
    <source>
        <dbReference type="ARBA" id="ARBA00023136"/>
    </source>
</evidence>
<protein>
    <submittedName>
        <fullName evidence="8">Polysaccharide biosynthesis protein</fullName>
    </submittedName>
</protein>
<feature type="transmembrane region" description="Helical" evidence="7">
    <location>
        <begin position="249"/>
        <end position="266"/>
    </location>
</feature>
<feature type="transmembrane region" description="Helical" evidence="7">
    <location>
        <begin position="166"/>
        <end position="189"/>
    </location>
</feature>
<name>A0A0V8IWG4_9MICC</name>
<evidence type="ECO:0000256" key="4">
    <source>
        <dbReference type="ARBA" id="ARBA00022692"/>
    </source>
</evidence>
<feature type="transmembrane region" description="Helical" evidence="7">
    <location>
        <begin position="114"/>
        <end position="133"/>
    </location>
</feature>
<evidence type="ECO:0000256" key="7">
    <source>
        <dbReference type="SAM" id="Phobius"/>
    </source>
</evidence>
<feature type="transmembrane region" description="Helical" evidence="7">
    <location>
        <begin position="315"/>
        <end position="337"/>
    </location>
</feature>
<dbReference type="STRING" id="993070.AS031_03580"/>
<feature type="transmembrane region" description="Helical" evidence="7">
    <location>
        <begin position="46"/>
        <end position="67"/>
    </location>
</feature>
<reference evidence="8 9" key="1">
    <citation type="journal article" date="2014" name="Arch. Microbiol.">
        <title>Arthrobacter enclensis sp. nov., isolated from sediment sample.</title>
        <authorList>
            <person name="Dastager S.G."/>
            <person name="Liu Q."/>
            <person name="Tang S.K."/>
            <person name="Krishnamurthi S."/>
            <person name="Lee J.C."/>
            <person name="Li W.J."/>
        </authorList>
    </citation>
    <scope>NUCLEOTIDE SEQUENCE [LARGE SCALE GENOMIC DNA]</scope>
    <source>
        <strain evidence="8 9">NIO-1008</strain>
    </source>
</reference>
<evidence type="ECO:0000313" key="8">
    <source>
        <dbReference type="EMBL" id="KSU79119.1"/>
    </source>
</evidence>
<sequence>MKAVWLRLAGFTGLPLLSLVTPFLLIPVVAHVAGAGGWSSVAAGQATGAFGGAVIAWGWNTLGPVEIAQNPAPQHRAEVYRESIRTRLVLSAVVVPFVFALAWSLAAPEHRLDAAAMSMTTTVAGMSPAWFCIGAGKPTLLALFDTMPRVVATLLAVPVILVTSQIWLYGAILVVAVIASLMVFHRIAVPERGRTFASWRGTFKHLRGQFGPAAISLSGTTYAATPLPIGQAFVPSTVMAGFSSADTVYRFGLFSVMALGNTFQGWTLEPQEASPRKRHGAAIASHLVLGLAGAALLTFLGPLATSLIFGADKSAGMATCAFYGLSFLFISASTPFIRNLLLPQGRQRLILAWTLISAIVGVTLMFVAATRGWVDGIALSMALSEAILFLGLLIPGLRLWQKA</sequence>
<feature type="transmembrane region" description="Helical" evidence="7">
    <location>
        <begin position="287"/>
        <end position="309"/>
    </location>
</feature>
<proteinExistence type="inferred from homology"/>
<dbReference type="PANTHER" id="PTHR30250:SF10">
    <property type="entry name" value="LIPOPOLYSACCHARIDE BIOSYNTHESIS PROTEIN WZXC"/>
    <property type="match status" value="1"/>
</dbReference>
<dbReference type="InterPro" id="IPR050833">
    <property type="entry name" value="Poly_Biosynth_Transport"/>
</dbReference>
<keyword evidence="3" id="KW-1003">Cell membrane</keyword>
<accession>A0A0V8IWG4</accession>
<keyword evidence="9" id="KW-1185">Reference proteome</keyword>
<organism evidence="8 9">
    <name type="scientific">Pseudarthrobacter enclensis</name>
    <dbReference type="NCBI Taxonomy" id="993070"/>
    <lineage>
        <taxon>Bacteria</taxon>
        <taxon>Bacillati</taxon>
        <taxon>Actinomycetota</taxon>
        <taxon>Actinomycetes</taxon>
        <taxon>Micrococcales</taxon>
        <taxon>Micrococcaceae</taxon>
        <taxon>Pseudarthrobacter</taxon>
    </lineage>
</organism>
<comment type="caution">
    <text evidence="8">The sequence shown here is derived from an EMBL/GenBank/DDBJ whole genome shotgun (WGS) entry which is preliminary data.</text>
</comment>
<dbReference type="OrthoDB" id="4826415at2"/>
<feature type="transmembrane region" description="Helical" evidence="7">
    <location>
        <begin position="376"/>
        <end position="400"/>
    </location>
</feature>
<dbReference type="Proteomes" id="UP000053199">
    <property type="component" value="Unassembled WGS sequence"/>
</dbReference>
<evidence type="ECO:0000256" key="1">
    <source>
        <dbReference type="ARBA" id="ARBA00004651"/>
    </source>
</evidence>
<gene>
    <name evidence="8" type="ORF">AS031_03580</name>
</gene>
<evidence type="ECO:0000256" key="5">
    <source>
        <dbReference type="ARBA" id="ARBA00022989"/>
    </source>
</evidence>
<comment type="similarity">
    <text evidence="2">Belongs to the polysaccharide synthase family.</text>
</comment>
<keyword evidence="4 7" id="KW-0812">Transmembrane</keyword>